<accession>A0A937RAV9</accession>
<dbReference type="InterPro" id="IPR028081">
    <property type="entry name" value="Leu-bd"/>
</dbReference>
<dbReference type="SUPFAM" id="SSF53822">
    <property type="entry name" value="Periplasmic binding protein-like I"/>
    <property type="match status" value="1"/>
</dbReference>
<feature type="domain" description="Leucine-binding protein" evidence="4">
    <location>
        <begin position="76"/>
        <end position="406"/>
    </location>
</feature>
<protein>
    <submittedName>
        <fullName evidence="5">ABC transporter substrate-binding protein</fullName>
    </submittedName>
</protein>
<evidence type="ECO:0000313" key="6">
    <source>
        <dbReference type="Proteomes" id="UP000604475"/>
    </source>
</evidence>
<keyword evidence="2 3" id="KW-0732">Signal</keyword>
<proteinExistence type="inferred from homology"/>
<dbReference type="InterPro" id="IPR051010">
    <property type="entry name" value="BCAA_transport"/>
</dbReference>
<feature type="chain" id="PRO_5038358263" evidence="3">
    <location>
        <begin position="44"/>
        <end position="439"/>
    </location>
</feature>
<evidence type="ECO:0000313" key="5">
    <source>
        <dbReference type="EMBL" id="MBL7626367.1"/>
    </source>
</evidence>
<dbReference type="PANTHER" id="PTHR30483">
    <property type="entry name" value="LEUCINE-SPECIFIC-BINDING PROTEIN"/>
    <property type="match status" value="1"/>
</dbReference>
<name>A0A937RAV9_9ACTN</name>
<reference evidence="5" key="1">
    <citation type="submission" date="2020-12" db="EMBL/GenBank/DDBJ databases">
        <title>Genomic characterization of non-nitrogen-fixing Frankia strains.</title>
        <authorList>
            <person name="Carlos-Shanley C."/>
            <person name="Guerra T."/>
            <person name="Hahn D."/>
        </authorList>
    </citation>
    <scope>NUCLEOTIDE SEQUENCE</scope>
    <source>
        <strain evidence="5">CN6</strain>
    </source>
</reference>
<organism evidence="5 6">
    <name type="scientific">Frankia nepalensis</name>
    <dbReference type="NCBI Taxonomy" id="1836974"/>
    <lineage>
        <taxon>Bacteria</taxon>
        <taxon>Bacillati</taxon>
        <taxon>Actinomycetota</taxon>
        <taxon>Actinomycetes</taxon>
        <taxon>Frankiales</taxon>
        <taxon>Frankiaceae</taxon>
        <taxon>Frankia</taxon>
    </lineage>
</organism>
<evidence type="ECO:0000256" key="3">
    <source>
        <dbReference type="SAM" id="SignalP"/>
    </source>
</evidence>
<dbReference type="AlphaFoldDB" id="A0A937RAV9"/>
<dbReference type="PANTHER" id="PTHR30483:SF38">
    <property type="entry name" value="BLR7848 PROTEIN"/>
    <property type="match status" value="1"/>
</dbReference>
<evidence type="ECO:0000259" key="4">
    <source>
        <dbReference type="Pfam" id="PF13458"/>
    </source>
</evidence>
<evidence type="ECO:0000256" key="1">
    <source>
        <dbReference type="ARBA" id="ARBA00010062"/>
    </source>
</evidence>
<keyword evidence="6" id="KW-1185">Reference proteome</keyword>
<feature type="signal peptide" evidence="3">
    <location>
        <begin position="1"/>
        <end position="43"/>
    </location>
</feature>
<comment type="similarity">
    <text evidence="1">Belongs to the leucine-binding protein family.</text>
</comment>
<dbReference type="Proteomes" id="UP000604475">
    <property type="component" value="Unassembled WGS sequence"/>
</dbReference>
<dbReference type="Gene3D" id="3.40.50.2300">
    <property type="match status" value="2"/>
</dbReference>
<dbReference type="Pfam" id="PF13458">
    <property type="entry name" value="Peripla_BP_6"/>
    <property type="match status" value="1"/>
</dbReference>
<dbReference type="InterPro" id="IPR028082">
    <property type="entry name" value="Peripla_BP_I"/>
</dbReference>
<sequence length="439" mass="44686">MTTKISLDRPSRRRNHPASVGLSRLSRLSGLALALAATVGLVAACGDDGDEPATPTPSASAAASVLGPVAPAKGEPVKIGVILEGKSTVSDMSVQDPVVDAAVQWLNEHRSGIEGRPIQVVTCEALGDPGKATDCGNLMVEENVVAAVIGESAVMEPAWRPLHDAKIPVMINGTSDPGILADKDSTFVLLEGTAGTIGLPIQVAKEKGLKKVTGIVIDVPAATALQTNVAPAEYEKAGIEFELIRIPPGTADMTPQLGAVTSGEPSLAFVLGNDAFCISAFNGLRAVGFTGPISAIAQCVTDATRKAVSGDVLDGMEISAATPIGTDNPATQLYKAVIDKYAPSVDTSKAAGMIMFTTIAALQTSLSGITGEITPASVTSTIRAMPESELPAGGGIKFKCDGKASTMSATFCSRGTLVATLDDKGVPETYTAMGTAASG</sequence>
<comment type="caution">
    <text evidence="5">The sequence shown here is derived from an EMBL/GenBank/DDBJ whole genome shotgun (WGS) entry which is preliminary data.</text>
</comment>
<dbReference type="EMBL" id="JAEACQ010000129">
    <property type="protein sequence ID" value="MBL7626367.1"/>
    <property type="molecule type" value="Genomic_DNA"/>
</dbReference>
<evidence type="ECO:0000256" key="2">
    <source>
        <dbReference type="ARBA" id="ARBA00022729"/>
    </source>
</evidence>
<gene>
    <name evidence="5" type="ORF">I7412_04090</name>
</gene>